<proteinExistence type="predicted"/>
<comment type="caution">
    <text evidence="1">The sequence shown here is derived from an EMBL/GenBank/DDBJ whole genome shotgun (WGS) entry which is preliminary data.</text>
</comment>
<gene>
    <name evidence="1" type="ORF">EHRUM2_04950</name>
</gene>
<feature type="non-terminal residue" evidence="1">
    <location>
        <position position="1"/>
    </location>
</feature>
<evidence type="ECO:0000313" key="1">
    <source>
        <dbReference type="EMBL" id="GAT77277.1"/>
    </source>
</evidence>
<dbReference type="EMBL" id="BDDL01000058">
    <property type="protein sequence ID" value="GAT77277.1"/>
    <property type="molecule type" value="Genomic_DNA"/>
</dbReference>
<name>A0A161LWU3_EHRRU</name>
<dbReference type="AlphaFoldDB" id="A0A161LWU3"/>
<protein>
    <submittedName>
        <fullName evidence="1">Uncharacterized protein</fullName>
    </submittedName>
</protein>
<accession>A0A161LWU3</accession>
<dbReference type="Proteomes" id="UP000092677">
    <property type="component" value="Unassembled WGS sequence"/>
</dbReference>
<organism evidence="1 2">
    <name type="scientific">Ehrlichia ruminantium</name>
    <name type="common">heartwater rickettsia</name>
    <name type="synonym">Cowdria ruminantium</name>
    <dbReference type="NCBI Taxonomy" id="779"/>
    <lineage>
        <taxon>Bacteria</taxon>
        <taxon>Pseudomonadati</taxon>
        <taxon>Pseudomonadota</taxon>
        <taxon>Alphaproteobacteria</taxon>
        <taxon>Rickettsiales</taxon>
        <taxon>Anaplasmataceae</taxon>
        <taxon>Ehrlichia</taxon>
    </lineage>
</organism>
<evidence type="ECO:0000313" key="2">
    <source>
        <dbReference type="Proteomes" id="UP000092677"/>
    </source>
</evidence>
<reference evidence="2" key="1">
    <citation type="submission" date="2016-05" db="EMBL/GenBank/DDBJ databases">
        <title>Draft genome sequences of four strains of Ehrlichia ruminantium, a tick-borne pathogen of ruminants, isolated from Zimbabwe, The Gambia and Ghana.</title>
        <authorList>
            <person name="Nakao R."/>
            <person name="Jongejan F."/>
            <person name="Sugimoto C."/>
        </authorList>
    </citation>
    <scope>NUCLEOTIDE SEQUENCE [LARGE SCALE GENOMIC DNA]</scope>
    <source>
        <strain evidence="2">Kerr Seringe</strain>
    </source>
</reference>
<sequence length="19" mass="2326">DNHGKYLQVYTRYLIKVKS</sequence>